<dbReference type="PANTHER" id="PTHR12697:SF5">
    <property type="entry name" value="DEOXYHYPUSINE HYDROXYLASE"/>
    <property type="match status" value="1"/>
</dbReference>
<evidence type="ECO:0000256" key="7">
    <source>
        <dbReference type="ARBA" id="ARBA00023033"/>
    </source>
</evidence>
<reference evidence="14" key="1">
    <citation type="journal article" date="2017" name="Nat. Ecol. Evol.">
        <title>Genome expansion and lineage-specific genetic innovations in the forest pathogenic fungi Armillaria.</title>
        <authorList>
            <person name="Sipos G."/>
            <person name="Prasanna A.N."/>
            <person name="Walter M.C."/>
            <person name="O'Connor E."/>
            <person name="Balint B."/>
            <person name="Krizsan K."/>
            <person name="Kiss B."/>
            <person name="Hess J."/>
            <person name="Varga T."/>
            <person name="Slot J."/>
            <person name="Riley R."/>
            <person name="Boka B."/>
            <person name="Rigling D."/>
            <person name="Barry K."/>
            <person name="Lee J."/>
            <person name="Mihaltcheva S."/>
            <person name="LaButti K."/>
            <person name="Lipzen A."/>
            <person name="Waldron R."/>
            <person name="Moloney N.M."/>
            <person name="Sperisen C."/>
            <person name="Kredics L."/>
            <person name="Vagvoelgyi C."/>
            <person name="Patrignani A."/>
            <person name="Fitzpatrick D."/>
            <person name="Nagy I."/>
            <person name="Doyle S."/>
            <person name="Anderson J.B."/>
            <person name="Grigoriev I.V."/>
            <person name="Gueldener U."/>
            <person name="Muensterkoetter M."/>
            <person name="Nagy L.G."/>
        </authorList>
    </citation>
    <scope>NUCLEOTIDE SEQUENCE [LARGE SCALE GENOMIC DNA]</scope>
    <source>
        <strain evidence="14">C18/9</strain>
    </source>
</reference>
<keyword evidence="14" id="KW-1185">Reference proteome</keyword>
<feature type="binding site" evidence="10">
    <location>
        <position position="95"/>
    </location>
    <ligand>
        <name>Fe cation</name>
        <dbReference type="ChEBI" id="CHEBI:24875"/>
        <label>1</label>
    </ligand>
</feature>
<comment type="similarity">
    <text evidence="10">Belongs to the deoxyhypusine hydroxylase family.</text>
</comment>
<keyword evidence="10" id="KW-0539">Nucleus</keyword>
<feature type="repeat" description="HEAT" evidence="11">
    <location>
        <begin position="75"/>
        <end position="115"/>
    </location>
</feature>
<dbReference type="SUPFAM" id="SSF48371">
    <property type="entry name" value="ARM repeat"/>
    <property type="match status" value="1"/>
</dbReference>
<keyword evidence="4" id="KW-0677">Repeat</keyword>
<dbReference type="PANTHER" id="PTHR12697">
    <property type="entry name" value="PBS LYASE HEAT-LIKE PROTEIN"/>
    <property type="match status" value="1"/>
</dbReference>
<evidence type="ECO:0000256" key="5">
    <source>
        <dbReference type="ARBA" id="ARBA00023002"/>
    </source>
</evidence>
<protein>
    <recommendedName>
        <fullName evidence="10">Deoxyhypusine hydroxylase</fullName>
        <shortName evidence="10">DOHH</shortName>
        <ecNumber evidence="10">1.14.99.29</ecNumber>
    </recommendedName>
    <alternativeName>
        <fullName evidence="10">Deoxyhypusine dioxygenase</fullName>
    </alternativeName>
    <alternativeName>
        <fullName evidence="10">Deoxyhypusine monooxygenase</fullName>
    </alternativeName>
</protein>
<comment type="catalytic activity">
    <reaction evidence="1 10">
        <text>[eIF5A protein]-deoxyhypusine + AH2 + O2 = [eIF5A protein]-hypusine + A + H2O</text>
        <dbReference type="Rhea" id="RHEA:14101"/>
        <dbReference type="Rhea" id="RHEA-COMP:10144"/>
        <dbReference type="Rhea" id="RHEA-COMP:12592"/>
        <dbReference type="ChEBI" id="CHEBI:13193"/>
        <dbReference type="ChEBI" id="CHEBI:15377"/>
        <dbReference type="ChEBI" id="CHEBI:15379"/>
        <dbReference type="ChEBI" id="CHEBI:17499"/>
        <dbReference type="ChEBI" id="CHEBI:82657"/>
        <dbReference type="ChEBI" id="CHEBI:91175"/>
        <dbReference type="EC" id="1.14.99.29"/>
    </reaction>
</comment>
<evidence type="ECO:0000256" key="2">
    <source>
        <dbReference type="ARBA" id="ARBA00005041"/>
    </source>
</evidence>
<feature type="binding site" evidence="10">
    <location>
        <position position="61"/>
    </location>
    <ligand>
        <name>Fe cation</name>
        <dbReference type="ChEBI" id="CHEBI:24875"/>
        <label>1</label>
    </ligand>
</feature>
<gene>
    <name evidence="10" type="primary">LIA1</name>
    <name evidence="13" type="ORF">ARMOST_10825</name>
</gene>
<keyword evidence="6 10" id="KW-0408">Iron</keyword>
<dbReference type="EMBL" id="FUEG01000008">
    <property type="protein sequence ID" value="SJL07475.1"/>
    <property type="molecule type" value="Genomic_DNA"/>
</dbReference>
<evidence type="ECO:0000313" key="13">
    <source>
        <dbReference type="EMBL" id="SJL07475.1"/>
    </source>
</evidence>
<dbReference type="Pfam" id="PF13646">
    <property type="entry name" value="HEAT_2"/>
    <property type="match status" value="2"/>
</dbReference>
<organism evidence="13 14">
    <name type="scientific">Armillaria ostoyae</name>
    <name type="common">Armillaria root rot fungus</name>
    <dbReference type="NCBI Taxonomy" id="47428"/>
    <lineage>
        <taxon>Eukaryota</taxon>
        <taxon>Fungi</taxon>
        <taxon>Dikarya</taxon>
        <taxon>Basidiomycota</taxon>
        <taxon>Agaricomycotina</taxon>
        <taxon>Agaricomycetes</taxon>
        <taxon>Agaricomycetidae</taxon>
        <taxon>Agaricales</taxon>
        <taxon>Marasmiineae</taxon>
        <taxon>Physalacriaceae</taxon>
        <taxon>Armillaria</taxon>
    </lineage>
</organism>
<feature type="binding site" evidence="10">
    <location>
        <position position="234"/>
    </location>
    <ligand>
        <name>Fe cation</name>
        <dbReference type="ChEBI" id="CHEBI:24875"/>
        <label>2</label>
    </ligand>
</feature>
<accession>A0A284RFF3</accession>
<keyword evidence="12" id="KW-0472">Membrane</keyword>
<feature type="transmembrane region" description="Helical" evidence="12">
    <location>
        <begin position="338"/>
        <end position="356"/>
    </location>
</feature>
<dbReference type="STRING" id="47428.A0A284RFF3"/>
<keyword evidence="10" id="KW-0963">Cytoplasm</keyword>
<dbReference type="InterPro" id="IPR004155">
    <property type="entry name" value="PBS_lyase_HEAT"/>
</dbReference>
<feature type="binding site" evidence="10">
    <location>
        <position position="268"/>
    </location>
    <ligand>
        <name>Fe cation</name>
        <dbReference type="ChEBI" id="CHEBI:24875"/>
        <label>2</label>
    </ligand>
</feature>
<name>A0A284RFF3_ARMOS</name>
<dbReference type="InterPro" id="IPR011989">
    <property type="entry name" value="ARM-like"/>
</dbReference>
<evidence type="ECO:0000256" key="12">
    <source>
        <dbReference type="SAM" id="Phobius"/>
    </source>
</evidence>
<dbReference type="Gene3D" id="1.25.10.10">
    <property type="entry name" value="Leucine-rich Repeat Variant"/>
    <property type="match status" value="2"/>
</dbReference>
<dbReference type="GO" id="GO:0046872">
    <property type="term" value="F:metal ion binding"/>
    <property type="evidence" value="ECO:0007669"/>
    <property type="project" value="UniProtKB-KW"/>
</dbReference>
<feature type="binding site" evidence="10">
    <location>
        <position position="94"/>
    </location>
    <ligand>
        <name>Fe cation</name>
        <dbReference type="ChEBI" id="CHEBI:24875"/>
        <label>1</label>
    </ligand>
</feature>
<evidence type="ECO:0000256" key="1">
    <source>
        <dbReference type="ARBA" id="ARBA00000068"/>
    </source>
</evidence>
<dbReference type="OrthoDB" id="421002at2759"/>
<evidence type="ECO:0000256" key="11">
    <source>
        <dbReference type="PROSITE-ProRule" id="PRU00103"/>
    </source>
</evidence>
<keyword evidence="5 10" id="KW-0560">Oxidoreductase</keyword>
<feature type="binding site" evidence="10">
    <location>
        <position position="62"/>
    </location>
    <ligand>
        <name>Fe cation</name>
        <dbReference type="ChEBI" id="CHEBI:24875"/>
        <label>1</label>
    </ligand>
</feature>
<comment type="function">
    <text evidence="10">Catalyzes the hydroxylation of the N(6)-(4-aminobutyl)-L-lysine intermediate to form hypusine, an essential post-translational modification only found in mature eIF-5A factor.</text>
</comment>
<dbReference type="InterPro" id="IPR021133">
    <property type="entry name" value="HEAT_type_2"/>
</dbReference>
<evidence type="ECO:0000256" key="6">
    <source>
        <dbReference type="ARBA" id="ARBA00023004"/>
    </source>
</evidence>
<dbReference type="HAMAP" id="MF_03101">
    <property type="entry name" value="Deoxyhypusine_hydroxylase"/>
    <property type="match status" value="1"/>
</dbReference>
<dbReference type="InterPro" id="IPR016024">
    <property type="entry name" value="ARM-type_fold"/>
</dbReference>
<keyword evidence="12" id="KW-0812">Transmembrane</keyword>
<sequence length="490" mass="52818">MTITVSPAELKNLEDTLLNTQGNVLLHNRFRALFTLKSLKSEEAIRIISDGFKDESALLKHELAYCLGQIQKPSALPILESVLADTTEDPMVRHEAAEAMGAISASKSIPVLKKFLSDSNQSVRETCEIAIARIEWDNSEEGQLHKAAATDEETIPTYLSIDPAPPTSGLITGVPKPEDVTESNINDLRSKLLNKELPLFERYRAMFALRNIGTPLAVDALAAGFADDSALFKHEIAFVFGQLLSPHSVPCLLEVLKDSQESEMVRHEAAEALGGIGTPEVLPHLREWMIREDAPRVVRESCQVAIDMWEYENSNEFQYANGLDSTSSVTFPTHKSNYISLATLWFVAILFMIQASPSNLGVSYNRQITTMKTPSPLLRVLAIFSALLSASSVSAQNSCTAVAFLGQAPAGGGSCTGQELGDASMNGPGFGACDEVINASCVLTEASEGDCVIHLFSDAACATPITGGNTITCGDPPTNVDFTSFQVECA</sequence>
<dbReference type="EC" id="1.14.99.29" evidence="10"/>
<dbReference type="GO" id="GO:0019135">
    <property type="term" value="F:deoxyhypusine monooxygenase activity"/>
    <property type="evidence" value="ECO:0007669"/>
    <property type="project" value="UniProtKB-UniRule"/>
</dbReference>
<evidence type="ECO:0000256" key="3">
    <source>
        <dbReference type="ARBA" id="ARBA00022723"/>
    </source>
</evidence>
<dbReference type="SMART" id="SM00567">
    <property type="entry name" value="EZ_HEAT"/>
    <property type="match status" value="6"/>
</dbReference>
<comment type="pathway">
    <text evidence="2 10">Protein modification; eIF5A hypusination.</text>
</comment>
<evidence type="ECO:0000313" key="14">
    <source>
        <dbReference type="Proteomes" id="UP000219338"/>
    </source>
</evidence>
<keyword evidence="3 10" id="KW-0479">Metal-binding</keyword>
<keyword evidence="8 10" id="KW-0386">Hypusine biosynthesis</keyword>
<keyword evidence="7 10" id="KW-0503">Monooxygenase</keyword>
<dbReference type="PROSITE" id="PS50077">
    <property type="entry name" value="HEAT_REPEAT"/>
    <property type="match status" value="1"/>
</dbReference>
<evidence type="ECO:0000256" key="10">
    <source>
        <dbReference type="HAMAP-Rule" id="MF_03101"/>
    </source>
</evidence>
<dbReference type="GO" id="GO:0005634">
    <property type="term" value="C:nucleus"/>
    <property type="evidence" value="ECO:0007669"/>
    <property type="project" value="UniProtKB-SubCell"/>
</dbReference>
<dbReference type="UniPathway" id="UPA00354"/>
<evidence type="ECO:0000256" key="9">
    <source>
        <dbReference type="ARBA" id="ARBA00045876"/>
    </source>
</evidence>
<comment type="function">
    <text evidence="9">Catalyzes the hydroxylation of the N(6)-(4-aminobutyl)-L-lysine intermediate produced by deoxyhypusine synthase/DHPS on a critical lysine of the eukaryotic translation initiation factor 5A/eIF-5A. This is the second step of the post-translational modification of that lysine into an unusual amino acid residue named hypusine. Hypusination is unique to mature eIF-5A factor and is essential for its function.</text>
</comment>
<dbReference type="OMA" id="TITCGDP"/>
<proteinExistence type="inferred from homology"/>
<keyword evidence="12" id="KW-1133">Transmembrane helix</keyword>
<dbReference type="AlphaFoldDB" id="A0A284RFF3"/>
<feature type="binding site" evidence="10">
    <location>
        <position position="267"/>
    </location>
    <ligand>
        <name>Fe cation</name>
        <dbReference type="ChEBI" id="CHEBI:24875"/>
        <label>2</label>
    </ligand>
</feature>
<feature type="binding site" evidence="10">
    <location>
        <position position="235"/>
    </location>
    <ligand>
        <name>Fe cation</name>
        <dbReference type="ChEBI" id="CHEBI:24875"/>
        <label>2</label>
    </ligand>
</feature>
<dbReference type="FunFam" id="1.25.10.10:FF:000099">
    <property type="entry name" value="Deoxyhypusine hydroxylase"/>
    <property type="match status" value="1"/>
</dbReference>
<dbReference type="GO" id="GO:0005737">
    <property type="term" value="C:cytoplasm"/>
    <property type="evidence" value="ECO:0007669"/>
    <property type="project" value="UniProtKB-SubCell"/>
</dbReference>
<comment type="subcellular location">
    <subcellularLocation>
        <location evidence="10">Cytoplasm</location>
    </subcellularLocation>
    <subcellularLocation>
        <location evidence="10">Nucleus</location>
    </subcellularLocation>
</comment>
<comment type="cofactor">
    <cofactor evidence="10">
        <name>Fe(2+)</name>
        <dbReference type="ChEBI" id="CHEBI:29033"/>
    </cofactor>
    <text evidence="10">Binds 2 Fe(2+) ions per subunit.</text>
</comment>
<evidence type="ECO:0000256" key="4">
    <source>
        <dbReference type="ARBA" id="ARBA00022737"/>
    </source>
</evidence>
<dbReference type="InterPro" id="IPR027517">
    <property type="entry name" value="Deoxyhypusine_hydroxylase"/>
</dbReference>
<dbReference type="Proteomes" id="UP000219338">
    <property type="component" value="Unassembled WGS sequence"/>
</dbReference>
<evidence type="ECO:0000256" key="8">
    <source>
        <dbReference type="ARBA" id="ARBA00023256"/>
    </source>
</evidence>